<comment type="caution">
    <text evidence="1">The sequence shown here is derived from an EMBL/GenBank/DDBJ whole genome shotgun (WGS) entry which is preliminary data.</text>
</comment>
<evidence type="ECO:0000313" key="2">
    <source>
        <dbReference type="Proteomes" id="UP001151760"/>
    </source>
</evidence>
<organism evidence="1 2">
    <name type="scientific">Tanacetum coccineum</name>
    <dbReference type="NCBI Taxonomy" id="301880"/>
    <lineage>
        <taxon>Eukaryota</taxon>
        <taxon>Viridiplantae</taxon>
        <taxon>Streptophyta</taxon>
        <taxon>Embryophyta</taxon>
        <taxon>Tracheophyta</taxon>
        <taxon>Spermatophyta</taxon>
        <taxon>Magnoliopsida</taxon>
        <taxon>eudicotyledons</taxon>
        <taxon>Gunneridae</taxon>
        <taxon>Pentapetalae</taxon>
        <taxon>asterids</taxon>
        <taxon>campanulids</taxon>
        <taxon>Asterales</taxon>
        <taxon>Asteraceae</taxon>
        <taxon>Asteroideae</taxon>
        <taxon>Anthemideae</taxon>
        <taxon>Anthemidinae</taxon>
        <taxon>Tanacetum</taxon>
    </lineage>
</organism>
<keyword evidence="2" id="KW-1185">Reference proteome</keyword>
<protein>
    <submittedName>
        <fullName evidence="1">MAK10-like protein</fullName>
    </submittedName>
</protein>
<reference evidence="1" key="1">
    <citation type="journal article" date="2022" name="Int. J. Mol. Sci.">
        <title>Draft Genome of Tanacetum Coccineum: Genomic Comparison of Closely Related Tanacetum-Family Plants.</title>
        <authorList>
            <person name="Yamashiro T."/>
            <person name="Shiraishi A."/>
            <person name="Nakayama K."/>
            <person name="Satake H."/>
        </authorList>
    </citation>
    <scope>NUCLEOTIDE SEQUENCE</scope>
</reference>
<dbReference type="PANTHER" id="PTHR33067:SF31">
    <property type="entry name" value="RNA-DIRECTED DNA POLYMERASE"/>
    <property type="match status" value="1"/>
</dbReference>
<dbReference type="PANTHER" id="PTHR33067">
    <property type="entry name" value="RNA-DIRECTED DNA POLYMERASE-RELATED"/>
    <property type="match status" value="1"/>
</dbReference>
<gene>
    <name evidence="1" type="ORF">Tco_0725012</name>
</gene>
<name>A0ABQ4YCJ7_9ASTR</name>
<dbReference type="Gene3D" id="2.40.70.10">
    <property type="entry name" value="Acid Proteases"/>
    <property type="match status" value="1"/>
</dbReference>
<dbReference type="EMBL" id="BQNB010010281">
    <property type="protein sequence ID" value="GJS75131.1"/>
    <property type="molecule type" value="Genomic_DNA"/>
</dbReference>
<evidence type="ECO:0000313" key="1">
    <source>
        <dbReference type="EMBL" id="GJS75131.1"/>
    </source>
</evidence>
<reference evidence="1" key="2">
    <citation type="submission" date="2022-01" db="EMBL/GenBank/DDBJ databases">
        <authorList>
            <person name="Yamashiro T."/>
            <person name="Shiraishi A."/>
            <person name="Satake H."/>
            <person name="Nakayama K."/>
        </authorList>
    </citation>
    <scope>NUCLEOTIDE SEQUENCE</scope>
</reference>
<proteinExistence type="predicted"/>
<dbReference type="Proteomes" id="UP001151760">
    <property type="component" value="Unassembled WGS sequence"/>
</dbReference>
<accession>A0ABQ4YCJ7</accession>
<dbReference type="InterPro" id="IPR021109">
    <property type="entry name" value="Peptidase_aspartic_dom_sf"/>
</dbReference>
<sequence length="489" mass="56014">MENPEQAFVDYASLRTDEAGDKWFTFKPEKNNLGDTYNPSWKIHQTLDQPQVKTLTVNKIETREPKEPEKALEDEFKDLHLNLSVLEVLAHAPMYNVILDIYVESIELGKNRSAFIQGEMPKKMKDPGLFNLPCRLGDSNPFDTVADLGSCVNLIPLYLFKTLNIRILEETENVPGLADGTKSYPVGIVKNIEVYVGKLKLLDDFYVIDMEKDPTCLLLVERGLATTSAVIDSNKAKIAVGEGVARSIFGIKEIGLGHVDTPYWTTLAKRKSYEVRPSTNYIGSRRPYYLEKDFMNNHLLGELEIARDAELNPFKDVLVFRNMVEFLGVIPINLKGNMWESKEEDGTWHIRIEMIDLDGENFDRIFQSFPTTMKLSEKEKPSDIIDLEHFHDSWRVTPILATRLVNKEKRLLAFGKHSEDKHVTWARFGKKLDKNTTLQARDFHSDAFTKSAQKVGFLIKVVTSQIVETTSRFTNDVVRIAWGRRQHEE</sequence>
<dbReference type="CDD" id="cd00303">
    <property type="entry name" value="retropepsin_like"/>
    <property type="match status" value="1"/>
</dbReference>